<name>A0A0C2CXF7_9BACT</name>
<comment type="caution">
    <text evidence="1">The sequence shown here is derived from an EMBL/GenBank/DDBJ whole genome shotgun (WGS) entry which is preliminary data.</text>
</comment>
<dbReference type="AlphaFoldDB" id="A0A0C2CXF7"/>
<proteinExistence type="predicted"/>
<evidence type="ECO:0000313" key="2">
    <source>
        <dbReference type="Proteomes" id="UP000031599"/>
    </source>
</evidence>
<gene>
    <name evidence="1" type="ORF">DB30_06912</name>
</gene>
<sequence length="51" mass="5389">MAIGDANNAGAHQARASACLDRGDDPELVADLRKHAIGPTPPEIHALFDRL</sequence>
<dbReference type="EMBL" id="JMCC02000075">
    <property type="protein sequence ID" value="KIG14310.1"/>
    <property type="molecule type" value="Genomic_DNA"/>
</dbReference>
<accession>A0A0C2CXF7</accession>
<protein>
    <submittedName>
        <fullName evidence="1">Uncharacterized protein</fullName>
    </submittedName>
</protein>
<evidence type="ECO:0000313" key="1">
    <source>
        <dbReference type="EMBL" id="KIG14310.1"/>
    </source>
</evidence>
<organism evidence="1 2">
    <name type="scientific">Enhygromyxa salina</name>
    <dbReference type="NCBI Taxonomy" id="215803"/>
    <lineage>
        <taxon>Bacteria</taxon>
        <taxon>Pseudomonadati</taxon>
        <taxon>Myxococcota</taxon>
        <taxon>Polyangia</taxon>
        <taxon>Nannocystales</taxon>
        <taxon>Nannocystaceae</taxon>
        <taxon>Enhygromyxa</taxon>
    </lineage>
</organism>
<reference evidence="1 2" key="1">
    <citation type="submission" date="2014-12" db="EMBL/GenBank/DDBJ databases">
        <title>Genome assembly of Enhygromyxa salina DSM 15201.</title>
        <authorList>
            <person name="Sharma G."/>
            <person name="Subramanian S."/>
        </authorList>
    </citation>
    <scope>NUCLEOTIDE SEQUENCE [LARGE SCALE GENOMIC DNA]</scope>
    <source>
        <strain evidence="1 2">DSM 15201</strain>
    </source>
</reference>
<dbReference type="Proteomes" id="UP000031599">
    <property type="component" value="Unassembled WGS sequence"/>
</dbReference>